<proteinExistence type="predicted"/>
<name>A0A834MBH8_RHYFE</name>
<feature type="compositionally biased region" description="Polar residues" evidence="1">
    <location>
        <begin position="1"/>
        <end position="17"/>
    </location>
</feature>
<dbReference type="EMBL" id="JAACXV010013892">
    <property type="protein sequence ID" value="KAF7271799.1"/>
    <property type="molecule type" value="Genomic_DNA"/>
</dbReference>
<comment type="caution">
    <text evidence="2">The sequence shown here is derived from an EMBL/GenBank/DDBJ whole genome shotgun (WGS) entry which is preliminary data.</text>
</comment>
<dbReference type="Proteomes" id="UP000625711">
    <property type="component" value="Unassembled WGS sequence"/>
</dbReference>
<evidence type="ECO:0000256" key="1">
    <source>
        <dbReference type="SAM" id="MobiDB-lite"/>
    </source>
</evidence>
<evidence type="ECO:0000313" key="2">
    <source>
        <dbReference type="EMBL" id="KAF7271799.1"/>
    </source>
</evidence>
<feature type="region of interest" description="Disordered" evidence="1">
    <location>
        <begin position="1"/>
        <end position="46"/>
    </location>
</feature>
<sequence>MNYLRTVNFSRSSSSNVPGKGAGGVGNTLKRLARTNPRPRRDNFGGVCIPTGAPSSRIYGDDVPRYYYRLSNCPVFNKEQVRILYCASFAPPGFRSLVSRK</sequence>
<dbReference type="AlphaFoldDB" id="A0A834MBH8"/>
<reference evidence="2" key="1">
    <citation type="submission" date="2020-08" db="EMBL/GenBank/DDBJ databases">
        <title>Genome sequencing and assembly of the red palm weevil Rhynchophorus ferrugineus.</title>
        <authorList>
            <person name="Dias G.B."/>
            <person name="Bergman C.M."/>
            <person name="Manee M."/>
        </authorList>
    </citation>
    <scope>NUCLEOTIDE SEQUENCE</scope>
    <source>
        <strain evidence="2">AA-2017</strain>
        <tissue evidence="2">Whole larva</tissue>
    </source>
</reference>
<accession>A0A834MBH8</accession>
<gene>
    <name evidence="2" type="ORF">GWI33_015367</name>
</gene>
<keyword evidence="3" id="KW-1185">Reference proteome</keyword>
<organism evidence="2 3">
    <name type="scientific">Rhynchophorus ferrugineus</name>
    <name type="common">Red palm weevil</name>
    <name type="synonym">Curculio ferrugineus</name>
    <dbReference type="NCBI Taxonomy" id="354439"/>
    <lineage>
        <taxon>Eukaryota</taxon>
        <taxon>Metazoa</taxon>
        <taxon>Ecdysozoa</taxon>
        <taxon>Arthropoda</taxon>
        <taxon>Hexapoda</taxon>
        <taxon>Insecta</taxon>
        <taxon>Pterygota</taxon>
        <taxon>Neoptera</taxon>
        <taxon>Endopterygota</taxon>
        <taxon>Coleoptera</taxon>
        <taxon>Polyphaga</taxon>
        <taxon>Cucujiformia</taxon>
        <taxon>Curculionidae</taxon>
        <taxon>Dryophthorinae</taxon>
        <taxon>Rhynchophorus</taxon>
    </lineage>
</organism>
<evidence type="ECO:0000313" key="3">
    <source>
        <dbReference type="Proteomes" id="UP000625711"/>
    </source>
</evidence>
<protein>
    <submittedName>
        <fullName evidence="2">Uncharacterized protein</fullName>
    </submittedName>
</protein>